<dbReference type="Pfam" id="PF14498">
    <property type="entry name" value="Glyco_hyd_65N_2"/>
    <property type="match status" value="2"/>
</dbReference>
<evidence type="ECO:0000313" key="4">
    <source>
        <dbReference type="EMBL" id="BDI29466.1"/>
    </source>
</evidence>
<accession>A0A402CZE8</accession>
<feature type="domain" description="Glycosyl hydrolase family 95 N-terminal" evidence="1">
    <location>
        <begin position="79"/>
        <end position="223"/>
    </location>
</feature>
<dbReference type="Proteomes" id="UP000287394">
    <property type="component" value="Chromosome"/>
</dbReference>
<organism evidence="4 5">
    <name type="scientific">Capsulimonas corticalis</name>
    <dbReference type="NCBI Taxonomy" id="2219043"/>
    <lineage>
        <taxon>Bacteria</taxon>
        <taxon>Bacillati</taxon>
        <taxon>Armatimonadota</taxon>
        <taxon>Armatimonadia</taxon>
        <taxon>Capsulimonadales</taxon>
        <taxon>Capsulimonadaceae</taxon>
        <taxon>Capsulimonas</taxon>
    </lineage>
</organism>
<dbReference type="InterPro" id="IPR027414">
    <property type="entry name" value="GH95_N_dom"/>
</dbReference>
<dbReference type="Gene3D" id="2.70.98.50">
    <property type="entry name" value="putative glycoside hydrolase family protein from bacillus halodurans"/>
    <property type="match status" value="1"/>
</dbReference>
<dbReference type="PIRSF" id="PIRSF007663">
    <property type="entry name" value="UCP007663"/>
    <property type="match status" value="1"/>
</dbReference>
<dbReference type="Pfam" id="PF21307">
    <property type="entry name" value="Glyco_hydro_95_C"/>
    <property type="match status" value="1"/>
</dbReference>
<dbReference type="PANTHER" id="PTHR31084">
    <property type="entry name" value="ALPHA-L-FUCOSIDASE 2"/>
    <property type="match status" value="1"/>
</dbReference>
<dbReference type="AlphaFoldDB" id="A0A402CZE8"/>
<dbReference type="EMBL" id="AP025739">
    <property type="protein sequence ID" value="BDI29466.1"/>
    <property type="molecule type" value="Genomic_DNA"/>
</dbReference>
<name>A0A402CZE8_9BACT</name>
<dbReference type="SUPFAM" id="SSF48208">
    <property type="entry name" value="Six-hairpin glycosidases"/>
    <property type="match status" value="1"/>
</dbReference>
<evidence type="ECO:0000259" key="2">
    <source>
        <dbReference type="Pfam" id="PF21307"/>
    </source>
</evidence>
<feature type="domain" description="Glycosyl hydrolase family 95 catalytic" evidence="3">
    <location>
        <begin position="250"/>
        <end position="652"/>
    </location>
</feature>
<dbReference type="InterPro" id="IPR016518">
    <property type="entry name" value="Alpha-L-fucosidase"/>
</dbReference>
<dbReference type="InterPro" id="IPR049053">
    <property type="entry name" value="AFCA-like_C"/>
</dbReference>
<dbReference type="InterPro" id="IPR013780">
    <property type="entry name" value="Glyco_hydro_b"/>
</dbReference>
<dbReference type="GO" id="GO:0004560">
    <property type="term" value="F:alpha-L-fucosidase activity"/>
    <property type="evidence" value="ECO:0007669"/>
    <property type="project" value="InterPro"/>
</dbReference>
<dbReference type="GO" id="GO:0005975">
    <property type="term" value="P:carbohydrate metabolic process"/>
    <property type="evidence" value="ECO:0007669"/>
    <property type="project" value="InterPro"/>
</dbReference>
<keyword evidence="5" id="KW-1185">Reference proteome</keyword>
<dbReference type="Gene3D" id="2.60.40.1180">
    <property type="entry name" value="Golgi alpha-mannosidase II"/>
    <property type="match status" value="1"/>
</dbReference>
<proteinExistence type="predicted"/>
<feature type="domain" description="Alpha fucosidase A-like C-terminal" evidence="2">
    <location>
        <begin position="654"/>
        <end position="716"/>
    </location>
</feature>
<evidence type="ECO:0000313" key="5">
    <source>
        <dbReference type="Proteomes" id="UP000287394"/>
    </source>
</evidence>
<protein>
    <submittedName>
        <fullName evidence="4">Uncharacterized protein</fullName>
    </submittedName>
</protein>
<dbReference type="InterPro" id="IPR008928">
    <property type="entry name" value="6-hairpin_glycosidase_sf"/>
</dbReference>
<dbReference type="Gene3D" id="1.50.10.10">
    <property type="match status" value="1"/>
</dbReference>
<dbReference type="InterPro" id="IPR012341">
    <property type="entry name" value="6hp_glycosidase-like_sf"/>
</dbReference>
<sequence>MLALCLPWTARAVAPQGDAPSPLTLWYLQPAAGGMNEALPIGNGRMGALLYGGAADERIVFNESSLWTGDKNPGGDYGKMGSYQKFGEIDFDQPAIYSATHYRRDLDLASSTAHVRYDANGVTYHREYFASNPAQVIVARYTADRPGAYTGALSLAGAHDEKIAVSGAHRMTFSGKLSNGMAYEAQLQVIVDGGTSKIDGSTISIDRASSVTLILGAATNYVMDYARNYQGGDPHPALTQQVDAASQSPYDTLRRRHIADYGTLFQRVSLDLGKTSSDRRALPTDARKILAGQGDDPELEQLLYQYGRYLLLSCSRPGSLPSNLQGIWNDSNTPPWSSDYHTDLNIEMDYWPVEVANLPECAEPLFDLVDSQIPSWRVLTQADPEYKLASGAQPTMGWDTRASFNVTGGMGWLWIKTTNAWLLQSYWEHYAFTGDKEFLRKRAYPLMKEICQFWGAELKTLPDGRLVVPNGWSPEHGSFEDGVSFNQELVWDLFTNDIAASKALDIDADDRARIAALRDKLLTPKIGHWGQLQEWVEDKDDPNDHHRHTSHLIGVYPGHEFSVQETPAIMDAAKVSLLHRGNIGDVTEWVYPWRAAQFARMRDGDGADRQLTQFFAARNSCVNLFGLLGDVTPPVMQIDGNFGVTAAMSEMLLQSQNDGIDLLPALPMSWRTGSITGLRARGGFVVDESWRSGALKSVTVHSAASAALTLRYKRKSVALTFKPGQTIRLDGSLTRQ</sequence>
<feature type="domain" description="Glycosyl hydrolase family 95 N-terminal" evidence="1">
    <location>
        <begin position="25"/>
        <end position="73"/>
    </location>
</feature>
<dbReference type="PANTHER" id="PTHR31084:SF0">
    <property type="entry name" value="ALPHA-L-FUCOSIDASE 2"/>
    <property type="match status" value="1"/>
</dbReference>
<gene>
    <name evidence="4" type="ORF">CCAX7_15170</name>
</gene>
<dbReference type="InterPro" id="IPR054363">
    <property type="entry name" value="GH95_cat"/>
</dbReference>
<dbReference type="KEGG" id="ccot:CCAX7_15170"/>
<reference evidence="4 5" key="1">
    <citation type="journal article" date="2019" name="Int. J. Syst. Evol. Microbiol.">
        <title>Capsulimonas corticalis gen. nov., sp. nov., an aerobic capsulated bacterium, of a novel bacterial order, Capsulimonadales ord. nov., of the class Armatimonadia of the phylum Armatimonadetes.</title>
        <authorList>
            <person name="Li J."/>
            <person name="Kudo C."/>
            <person name="Tonouchi A."/>
        </authorList>
    </citation>
    <scope>NUCLEOTIDE SEQUENCE [LARGE SCALE GENOMIC DNA]</scope>
    <source>
        <strain evidence="4 5">AX-7</strain>
    </source>
</reference>
<evidence type="ECO:0000259" key="1">
    <source>
        <dbReference type="Pfam" id="PF14498"/>
    </source>
</evidence>
<evidence type="ECO:0000259" key="3">
    <source>
        <dbReference type="Pfam" id="PF22124"/>
    </source>
</evidence>
<dbReference type="Pfam" id="PF22124">
    <property type="entry name" value="Glyco_hydro_95_cat"/>
    <property type="match status" value="1"/>
</dbReference>